<sequence>MLRREDEKPDAGVEPATLRYNLCTRRKSLTLYRLS</sequence>
<dbReference type="HOGENOM" id="CLU_3368423_0_0_1"/>
<dbReference type="VEuPathDB" id="FungiDB:CPUR_03152"/>
<gene>
    <name evidence="1" type="ORF">CPUR_03152</name>
</gene>
<evidence type="ECO:0000313" key="1">
    <source>
        <dbReference type="EMBL" id="CCE29459.1"/>
    </source>
</evidence>
<organism evidence="1 2">
    <name type="scientific">Claviceps purpurea (strain 20.1)</name>
    <name type="common">Ergot fungus</name>
    <name type="synonym">Sphacelia segetum</name>
    <dbReference type="NCBI Taxonomy" id="1111077"/>
    <lineage>
        <taxon>Eukaryota</taxon>
        <taxon>Fungi</taxon>
        <taxon>Dikarya</taxon>
        <taxon>Ascomycota</taxon>
        <taxon>Pezizomycotina</taxon>
        <taxon>Sordariomycetes</taxon>
        <taxon>Hypocreomycetidae</taxon>
        <taxon>Hypocreales</taxon>
        <taxon>Clavicipitaceae</taxon>
        <taxon>Claviceps</taxon>
    </lineage>
</organism>
<proteinExistence type="predicted"/>
<reference evidence="1 2" key="1">
    <citation type="journal article" date="2013" name="PLoS Genet.">
        <title>Plant-symbiotic fungi as chemical engineers: Multi-genome analysis of the Clavicipitaceae reveals dynamics of alkaloid loci.</title>
        <authorList>
            <person name="Schardl C.L."/>
            <person name="Young C.A."/>
            <person name="Hesse U."/>
            <person name="Amyotte S.G."/>
            <person name="Andreeva K."/>
            <person name="Calie P.J."/>
            <person name="Fleetwood D.J."/>
            <person name="Haws D.C."/>
            <person name="Moore N."/>
            <person name="Oeser B."/>
            <person name="Panaccione D.G."/>
            <person name="Schweri K.K."/>
            <person name="Voisey C.R."/>
            <person name="Farman M.L."/>
            <person name="Jaromczyk J.W."/>
            <person name="Roe B.A."/>
            <person name="O'Sullivan D.M."/>
            <person name="Scott B."/>
            <person name="Tudzynski P."/>
            <person name="An Z."/>
            <person name="Arnaoudova E.G."/>
            <person name="Bullock C.T."/>
            <person name="Charlton N.D."/>
            <person name="Chen L."/>
            <person name="Cox M."/>
            <person name="Dinkins R.D."/>
            <person name="Florea S."/>
            <person name="Glenn A.E."/>
            <person name="Gordon A."/>
            <person name="Gueldener U."/>
            <person name="Harris D.R."/>
            <person name="Hollin W."/>
            <person name="Jaromczyk J."/>
            <person name="Johnson R.D."/>
            <person name="Khan A.K."/>
            <person name="Leistner E."/>
            <person name="Leuchtmann A."/>
            <person name="Li C."/>
            <person name="Liu J."/>
            <person name="Liu J."/>
            <person name="Liu M."/>
            <person name="Mace W."/>
            <person name="Machado C."/>
            <person name="Nagabhyru P."/>
            <person name="Pan J."/>
            <person name="Schmid J."/>
            <person name="Sugawara K."/>
            <person name="Steiner U."/>
            <person name="Takach J.E."/>
            <person name="Tanaka E."/>
            <person name="Webb J.S."/>
            <person name="Wilson E.V."/>
            <person name="Wiseman J.L."/>
            <person name="Yoshida R."/>
            <person name="Zeng Z."/>
        </authorList>
    </citation>
    <scope>NUCLEOTIDE SEQUENCE [LARGE SCALE GENOMIC DNA]</scope>
    <source>
        <strain evidence="1 2">20.1</strain>
    </source>
</reference>
<dbReference type="Proteomes" id="UP000016801">
    <property type="component" value="Unassembled WGS sequence"/>
</dbReference>
<comment type="caution">
    <text evidence="1">The sequence shown here is derived from an EMBL/GenBank/DDBJ whole genome shotgun (WGS) entry which is preliminary data.</text>
</comment>
<accession>M1WDH6</accession>
<dbReference type="AlphaFoldDB" id="M1WDH6"/>
<protein>
    <submittedName>
        <fullName evidence="1">Uncharacterized protein</fullName>
    </submittedName>
</protein>
<dbReference type="EMBL" id="CAGA01000014">
    <property type="protein sequence ID" value="CCE29459.1"/>
    <property type="molecule type" value="Genomic_DNA"/>
</dbReference>
<name>M1WDH6_CLAP2</name>
<keyword evidence="2" id="KW-1185">Reference proteome</keyword>
<evidence type="ECO:0000313" key="2">
    <source>
        <dbReference type="Proteomes" id="UP000016801"/>
    </source>
</evidence>